<feature type="region of interest" description="Disordered" evidence="1">
    <location>
        <begin position="372"/>
        <end position="408"/>
    </location>
</feature>
<comment type="caution">
    <text evidence="3">The sequence shown here is derived from an EMBL/GenBank/DDBJ whole genome shotgun (WGS) entry which is preliminary data.</text>
</comment>
<evidence type="ECO:0000313" key="4">
    <source>
        <dbReference type="Proteomes" id="UP000789342"/>
    </source>
</evidence>
<dbReference type="OrthoDB" id="2421348at2759"/>
<dbReference type="Proteomes" id="UP000789342">
    <property type="component" value="Unassembled WGS sequence"/>
</dbReference>
<dbReference type="Pfam" id="PF25534">
    <property type="entry name" value="DUF7918"/>
    <property type="match status" value="1"/>
</dbReference>
<proteinExistence type="predicted"/>
<protein>
    <submittedName>
        <fullName evidence="3">14323_t:CDS:1</fullName>
    </submittedName>
</protein>
<evidence type="ECO:0000313" key="3">
    <source>
        <dbReference type="EMBL" id="CAG8582215.1"/>
    </source>
</evidence>
<name>A0A9N9C0F3_9GLOM</name>
<sequence>MLFSGYKVEILVNDRPLEECSEYIEKEKPMTTGPSYVYNELTMRKTESDLTHYAVVVDPGAHFKIRYEVPVNSTLPGPIMAMVYVDGRYDYTYVPIIKHEERIQVKDGFTHVTKNVKYGFKFDVMSWGENEKSDDVGKNEFDDTEFQIPKIGGLGSISVCFYRADHYYQRIKPIEYDIKRPAIPEETKDLNLEFRFATSFDEISIPTPTPLESVLKQISNQPLAVIHLHYRSKSWLVDRDILKTSQELPVKREILPGLSLPLPSPSIMPKNLTLPISSNVCSPSIHNNILTEATTHSSISNITDVDPNSAVGCNSKKQKDCKKSLEVKNKIDDSKNSNIAGTNDSTESEVSLVTKKTLTKADLKKWWSRWKSSRSENIDPGQKRSKNEVCDENKMSSALAPVKGRDKKKRKITDSDEIILISSD</sequence>
<dbReference type="InterPro" id="IPR057678">
    <property type="entry name" value="DUF7918"/>
</dbReference>
<evidence type="ECO:0000259" key="2">
    <source>
        <dbReference type="Pfam" id="PF25534"/>
    </source>
</evidence>
<accession>A0A9N9C0F3</accession>
<feature type="domain" description="DUF7918" evidence="2">
    <location>
        <begin position="6"/>
        <end position="241"/>
    </location>
</feature>
<keyword evidence="4" id="KW-1185">Reference proteome</keyword>
<dbReference type="EMBL" id="CAJVPV010004966">
    <property type="protein sequence ID" value="CAG8582215.1"/>
    <property type="molecule type" value="Genomic_DNA"/>
</dbReference>
<gene>
    <name evidence="3" type="ORF">AMORRO_LOCUS6959</name>
</gene>
<evidence type="ECO:0000256" key="1">
    <source>
        <dbReference type="SAM" id="MobiDB-lite"/>
    </source>
</evidence>
<dbReference type="AlphaFoldDB" id="A0A9N9C0F3"/>
<organism evidence="3 4">
    <name type="scientific">Acaulospora morrowiae</name>
    <dbReference type="NCBI Taxonomy" id="94023"/>
    <lineage>
        <taxon>Eukaryota</taxon>
        <taxon>Fungi</taxon>
        <taxon>Fungi incertae sedis</taxon>
        <taxon>Mucoromycota</taxon>
        <taxon>Glomeromycotina</taxon>
        <taxon>Glomeromycetes</taxon>
        <taxon>Diversisporales</taxon>
        <taxon>Acaulosporaceae</taxon>
        <taxon>Acaulospora</taxon>
    </lineage>
</organism>
<reference evidence="3" key="1">
    <citation type="submission" date="2021-06" db="EMBL/GenBank/DDBJ databases">
        <authorList>
            <person name="Kallberg Y."/>
            <person name="Tangrot J."/>
            <person name="Rosling A."/>
        </authorList>
    </citation>
    <scope>NUCLEOTIDE SEQUENCE</scope>
    <source>
        <strain evidence="3">CL551</strain>
    </source>
</reference>
<feature type="compositionally biased region" description="Basic and acidic residues" evidence="1">
    <location>
        <begin position="373"/>
        <end position="394"/>
    </location>
</feature>